<feature type="transmembrane region" description="Helical" evidence="5">
    <location>
        <begin position="184"/>
        <end position="205"/>
    </location>
</feature>
<dbReference type="PANTHER" id="PTHR12714:SF9">
    <property type="entry name" value="PROTEIN-S-ISOPRENYLCYSTEINE O-METHYLTRANSFERASE"/>
    <property type="match status" value="1"/>
</dbReference>
<dbReference type="OrthoDB" id="422086at2759"/>
<name>A0A8I3ACW0_9AGAM</name>
<dbReference type="GO" id="GO:0004671">
    <property type="term" value="F:protein C-terminal S-isoprenylcysteine carboxyl O-methyltransferase activity"/>
    <property type="evidence" value="ECO:0007669"/>
    <property type="project" value="UniProtKB-EC"/>
</dbReference>
<keyword evidence="5" id="KW-0949">S-adenosyl-L-methionine</keyword>
<organism evidence="6 7">
    <name type="scientific">Boletus reticuloceps</name>
    <dbReference type="NCBI Taxonomy" id="495285"/>
    <lineage>
        <taxon>Eukaryota</taxon>
        <taxon>Fungi</taxon>
        <taxon>Dikarya</taxon>
        <taxon>Basidiomycota</taxon>
        <taxon>Agaricomycotina</taxon>
        <taxon>Agaricomycetes</taxon>
        <taxon>Agaricomycetidae</taxon>
        <taxon>Boletales</taxon>
        <taxon>Boletineae</taxon>
        <taxon>Boletaceae</taxon>
        <taxon>Boletoideae</taxon>
        <taxon>Boletus</taxon>
    </lineage>
</organism>
<keyword evidence="5" id="KW-0808">Transferase</keyword>
<dbReference type="AlphaFoldDB" id="A0A8I3ACW0"/>
<feature type="transmembrane region" description="Helical" evidence="5">
    <location>
        <begin position="90"/>
        <end position="109"/>
    </location>
</feature>
<evidence type="ECO:0000256" key="5">
    <source>
        <dbReference type="RuleBase" id="RU362022"/>
    </source>
</evidence>
<dbReference type="EMBL" id="JAGFBS010000008">
    <property type="protein sequence ID" value="KAG6377735.1"/>
    <property type="molecule type" value="Genomic_DNA"/>
</dbReference>
<keyword evidence="5" id="KW-0256">Endoplasmic reticulum</keyword>
<dbReference type="GO" id="GO:0032259">
    <property type="term" value="P:methylation"/>
    <property type="evidence" value="ECO:0007669"/>
    <property type="project" value="UniProtKB-KW"/>
</dbReference>
<sequence length="238" mass="26644">MRLLLLIVGVVAQQVGITPPNVQPPNEQLREQRGPERSLDFILVTFRTLLWSWAFIEGSILFALSGYCPPAFARPFLHLPTNLTSDPTELTPAFLTGIVLTLAGAFLRVHCYRALGKHFTFQLSIRHTHALVTDGVYGIIRHPSYTGLMMLIVGYLFCVLDRQGPIVSVCTGLLGGSGTGHTTVTGVLTCMWATGLYLIYAMMYARMNKEDEMLEKHFGEEWRAWVKRVPYQLVPGVY</sequence>
<comment type="subcellular location">
    <subcellularLocation>
        <location evidence="5">Endoplasmic reticulum membrane</location>
        <topology evidence="5">Multi-pass membrane protein</topology>
    </subcellularLocation>
    <subcellularLocation>
        <location evidence="1">Membrane</location>
        <topology evidence="1">Multi-pass membrane protein</topology>
    </subcellularLocation>
</comment>
<feature type="transmembrane region" description="Helical" evidence="5">
    <location>
        <begin position="145"/>
        <end position="164"/>
    </location>
</feature>
<dbReference type="GO" id="GO:0005789">
    <property type="term" value="C:endoplasmic reticulum membrane"/>
    <property type="evidence" value="ECO:0007669"/>
    <property type="project" value="UniProtKB-SubCell"/>
</dbReference>
<evidence type="ECO:0000256" key="2">
    <source>
        <dbReference type="ARBA" id="ARBA00022692"/>
    </source>
</evidence>
<accession>A0A8I3ACW0</accession>
<keyword evidence="7" id="KW-1185">Reference proteome</keyword>
<evidence type="ECO:0000256" key="4">
    <source>
        <dbReference type="ARBA" id="ARBA00023136"/>
    </source>
</evidence>
<dbReference type="Gene3D" id="1.20.120.1630">
    <property type="match status" value="1"/>
</dbReference>
<proteinExistence type="inferred from homology"/>
<comment type="caution">
    <text evidence="5">Lacks conserved residue(s) required for the propagation of feature annotation.</text>
</comment>
<comment type="similarity">
    <text evidence="5">Belongs to the class VI-like SAM-binding methyltransferase superfamily. Isoprenylcysteine carboxyl methyltransferase family.</text>
</comment>
<comment type="caution">
    <text evidence="6">The sequence shown here is derived from an EMBL/GenBank/DDBJ whole genome shotgun (WGS) entry which is preliminary data.</text>
</comment>
<keyword evidence="4 5" id="KW-0472">Membrane</keyword>
<dbReference type="EC" id="2.1.1.100" evidence="5"/>
<protein>
    <recommendedName>
        <fullName evidence="5">Protein-S-isoprenylcysteine O-methyltransferase</fullName>
        <ecNumber evidence="5">2.1.1.100</ecNumber>
    </recommendedName>
</protein>
<gene>
    <name evidence="6" type="ORF">JVT61DRAFT_14507</name>
</gene>
<keyword evidence="5" id="KW-0489">Methyltransferase</keyword>
<dbReference type="InterPro" id="IPR007269">
    <property type="entry name" value="ICMT_MeTrfase"/>
</dbReference>
<evidence type="ECO:0000256" key="3">
    <source>
        <dbReference type="ARBA" id="ARBA00022989"/>
    </source>
</evidence>
<evidence type="ECO:0000313" key="7">
    <source>
        <dbReference type="Proteomes" id="UP000683000"/>
    </source>
</evidence>
<dbReference type="PANTHER" id="PTHR12714">
    <property type="entry name" value="PROTEIN-S ISOPRENYLCYSTEINE O-METHYLTRANSFERASE"/>
    <property type="match status" value="1"/>
</dbReference>
<keyword evidence="2 5" id="KW-0812">Transmembrane</keyword>
<evidence type="ECO:0000313" key="6">
    <source>
        <dbReference type="EMBL" id="KAG6377735.1"/>
    </source>
</evidence>
<dbReference type="Pfam" id="PF04140">
    <property type="entry name" value="ICMT"/>
    <property type="match status" value="1"/>
</dbReference>
<dbReference type="Proteomes" id="UP000683000">
    <property type="component" value="Unassembled WGS sequence"/>
</dbReference>
<keyword evidence="3 5" id="KW-1133">Transmembrane helix</keyword>
<comment type="catalytic activity">
    <reaction evidence="5">
        <text>[protein]-C-terminal S-[(2E,6E)-farnesyl]-L-cysteine + S-adenosyl-L-methionine = [protein]-C-terminal S-[(2E,6E)-farnesyl]-L-cysteine methyl ester + S-adenosyl-L-homocysteine</text>
        <dbReference type="Rhea" id="RHEA:21672"/>
        <dbReference type="Rhea" id="RHEA-COMP:12125"/>
        <dbReference type="Rhea" id="RHEA-COMP:12126"/>
        <dbReference type="ChEBI" id="CHEBI:57856"/>
        <dbReference type="ChEBI" id="CHEBI:59789"/>
        <dbReference type="ChEBI" id="CHEBI:90510"/>
        <dbReference type="ChEBI" id="CHEBI:90511"/>
        <dbReference type="EC" id="2.1.1.100"/>
    </reaction>
</comment>
<evidence type="ECO:0000256" key="1">
    <source>
        <dbReference type="ARBA" id="ARBA00004141"/>
    </source>
</evidence>
<reference evidence="6" key="1">
    <citation type="submission" date="2021-03" db="EMBL/GenBank/DDBJ databases">
        <title>Evolutionary innovations through gain and loss of genes in the ectomycorrhizal Boletales.</title>
        <authorList>
            <person name="Wu G."/>
            <person name="Miyauchi S."/>
            <person name="Morin E."/>
            <person name="Yang Z.-L."/>
            <person name="Xu J."/>
            <person name="Martin F.M."/>
        </authorList>
    </citation>
    <scope>NUCLEOTIDE SEQUENCE</scope>
    <source>
        <strain evidence="6">BR01</strain>
    </source>
</reference>